<feature type="region of interest" description="Disordered" evidence="2">
    <location>
        <begin position="1"/>
        <end position="21"/>
    </location>
</feature>
<dbReference type="Proteomes" id="UP001166286">
    <property type="component" value="Unassembled WGS sequence"/>
</dbReference>
<dbReference type="EMBL" id="JAFEKC020000005">
    <property type="protein sequence ID" value="KAK0514691.1"/>
    <property type="molecule type" value="Genomic_DNA"/>
</dbReference>
<evidence type="ECO:0000313" key="4">
    <source>
        <dbReference type="Proteomes" id="UP001166286"/>
    </source>
</evidence>
<evidence type="ECO:0008006" key="5">
    <source>
        <dbReference type="Google" id="ProtNLM"/>
    </source>
</evidence>
<protein>
    <recommendedName>
        <fullName evidence="5">Methyltransferase</fullName>
    </recommendedName>
</protein>
<dbReference type="PANTHER" id="PTHR34598:SF1">
    <property type="entry name" value="PUTATIVE (AFU_ORTHOLOGUE AFUA_3G13140)-RELATED"/>
    <property type="match status" value="1"/>
</dbReference>
<name>A0AA39UCP4_9LECA</name>
<evidence type="ECO:0000256" key="1">
    <source>
        <dbReference type="ARBA" id="ARBA00023604"/>
    </source>
</evidence>
<feature type="compositionally biased region" description="Low complexity" evidence="2">
    <location>
        <begin position="1"/>
        <end position="13"/>
    </location>
</feature>
<evidence type="ECO:0000313" key="3">
    <source>
        <dbReference type="EMBL" id="KAK0514691.1"/>
    </source>
</evidence>
<reference evidence="3" key="1">
    <citation type="submission" date="2023-03" db="EMBL/GenBank/DDBJ databases">
        <title>Complete genome of Cladonia borealis.</title>
        <authorList>
            <person name="Park H."/>
        </authorList>
    </citation>
    <scope>NUCLEOTIDE SEQUENCE</scope>
    <source>
        <strain evidence="3">ANT050790</strain>
    </source>
</reference>
<dbReference type="NCBIfam" id="NF041278">
    <property type="entry name" value="CmcJ_NvfI_EfuI"/>
    <property type="match status" value="1"/>
</dbReference>
<dbReference type="AlphaFoldDB" id="A0AA39UCP4"/>
<comment type="similarity">
    <text evidence="1">Belongs to the asaB hydroxylase/desaturase family.</text>
</comment>
<dbReference type="InterPro" id="IPR044053">
    <property type="entry name" value="AsaB-like"/>
</dbReference>
<keyword evidence="4" id="KW-1185">Reference proteome</keyword>
<comment type="caution">
    <text evidence="3">The sequence shown here is derived from an EMBL/GenBank/DDBJ whole genome shotgun (WGS) entry which is preliminary data.</text>
</comment>
<organism evidence="3 4">
    <name type="scientific">Cladonia borealis</name>
    <dbReference type="NCBI Taxonomy" id="184061"/>
    <lineage>
        <taxon>Eukaryota</taxon>
        <taxon>Fungi</taxon>
        <taxon>Dikarya</taxon>
        <taxon>Ascomycota</taxon>
        <taxon>Pezizomycotina</taxon>
        <taxon>Lecanoromycetes</taxon>
        <taxon>OSLEUM clade</taxon>
        <taxon>Lecanoromycetidae</taxon>
        <taxon>Lecanorales</taxon>
        <taxon>Lecanorineae</taxon>
        <taxon>Cladoniaceae</taxon>
        <taxon>Cladonia</taxon>
    </lineage>
</organism>
<proteinExistence type="inferred from homology"/>
<sequence>MTTQTQTTAAPPQLEVSHDSSYIPRGAVTTELNFYAPPADGAKPFNYVEEPPEGQPRQNFGTTTIPVTIQDIRGQESNFELDTNAFATLTTDPSAEKDFREDESIKKHYYPEVEELLLKNVPGAKRVFIFDHTIRRATGNRNPVTRVHIDQTKASATARVHQHLPDEAELLLKDRYRLINVWRPLNGPVQHTPLAFADSQTFKDDALISVEHRYPDRTGATAAVKHENEQWYYWSGMDNNERLLLECFDSEKGGRVPHTAFIDPRTPKGARERESIEVRALVFG</sequence>
<evidence type="ECO:0000256" key="2">
    <source>
        <dbReference type="SAM" id="MobiDB-lite"/>
    </source>
</evidence>
<gene>
    <name evidence="3" type="ORF">JMJ35_003308</name>
</gene>
<dbReference type="PANTHER" id="PTHR34598">
    <property type="entry name" value="BLL6449 PROTEIN"/>
    <property type="match status" value="1"/>
</dbReference>
<accession>A0AA39UCP4</accession>
<dbReference type="GO" id="GO:0016491">
    <property type="term" value="F:oxidoreductase activity"/>
    <property type="evidence" value="ECO:0007669"/>
    <property type="project" value="InterPro"/>
</dbReference>